<protein>
    <submittedName>
        <fullName evidence="3">Gp004.1L</fullName>
    </submittedName>
    <submittedName>
        <fullName evidence="2">Gp004.1R</fullName>
    </submittedName>
</protein>
<evidence type="ECO:0000313" key="2">
    <source>
        <dbReference type="EMBL" id="AAF18038.1"/>
    </source>
</evidence>
<evidence type="ECO:0000313" key="3">
    <source>
        <dbReference type="EMBL" id="AAF18039.1"/>
    </source>
</evidence>
<reference evidence="4" key="13">
    <citation type="journal article" date="1992" name="J. Gen. Virol.">
        <title>Nucleotide sequence analysis of a unique near-terminal region of the tumorigenic poxvirus, Shope fibroma virus.</title>
        <authorList>
            <person name="Massung R.F."/>
            <person name="McFadden G."/>
            <person name="Moyer R.W."/>
        </authorList>
    </citation>
    <scope>NUCLEOTIDE SEQUENCE [LARGE SCALE GENOMIC DNA]</scope>
    <source>
        <strain evidence="4">Kasza</strain>
    </source>
</reference>
<feature type="transmembrane region" description="Helical" evidence="1">
    <location>
        <begin position="12"/>
        <end position="36"/>
    </location>
</feature>
<reference evidence="4" key="15">
    <citation type="journal article" date="1993" name="Proc. Natl. Acad. Sci. U.S.A.">
        <title>Identification of a poxvirus gene encoding a uracil-DNA glycosylase.</title>
        <authorList>
            <person name="Upton C."/>
            <person name="Stuart D.T."/>
            <person name="McFadden G."/>
        </authorList>
    </citation>
    <scope>NUCLEOTIDE SEQUENCE [LARGE SCALE GENOMIC DNA]</scope>
    <source>
        <strain evidence="4">Kasza</strain>
    </source>
</reference>
<dbReference type="RefSeq" id="NP_051891.1">
    <property type="nucleotide sequence ID" value="NC_001266.1"/>
</dbReference>
<reference evidence="3 4" key="8">
    <citation type="journal article" date="1990" name="Virology">
        <title>The complete DNA sequence of vaccinia virus.</title>
        <authorList>
            <person name="Goebel S.J."/>
            <person name="Johnson G.P."/>
            <person name="Perkus M.E."/>
            <person name="Davis S.W."/>
            <person name="Winslow J.P."/>
            <person name="Paoletti E."/>
        </authorList>
    </citation>
    <scope>NUCLEOTIDE SEQUENCE [LARGE SCALE GENOMIC DNA]</scope>
    <source>
        <strain evidence="3 4">Kasza</strain>
    </source>
</reference>
<keyword evidence="4" id="KW-1185">Reference proteome</keyword>
<reference evidence="4" key="20">
    <citation type="journal article" date="1997" name="Virology">
        <title>The T1/35kDa family of poxvirus-secreted proteins bind chemokines and modulate leukocyte influx into virus-infected tissues.</title>
        <authorList>
            <person name="Graham K.A."/>
            <person name="Lalani A.S."/>
            <person name="Macen J.L."/>
            <person name="Ness T.L."/>
            <person name="Barry M."/>
            <person name="Liu L.Y."/>
            <person name="Lucas A."/>
            <person name="Clark-Lewis I."/>
            <person name="Moyer R.W."/>
            <person name="McFadden G."/>
        </authorList>
    </citation>
    <scope>NUCLEOTIDE SEQUENCE [LARGE SCALE GENOMIC DNA]</scope>
    <source>
        <strain evidence="4">Kasza</strain>
    </source>
</reference>
<dbReference type="Pfam" id="PF17421">
    <property type="entry name" value="DUF5409"/>
    <property type="match status" value="1"/>
</dbReference>
<dbReference type="KEGG" id="vg:1487000"/>
<reference evidence="4" key="22">
    <citation type="journal article" date="1999" name="J. Virol.">
        <title>Myxoma virus encodes an alpha2,3-sialyltransferase that enhances virulence.</title>
        <authorList>
            <person name="Jackson R.J."/>
            <person name="Hall D.F."/>
            <person name="Kerr P.J."/>
        </authorList>
    </citation>
    <scope>NUCLEOTIDE SEQUENCE [LARGE SCALE GENOMIC DNA]</scope>
    <source>
        <strain evidence="4">Kasza</strain>
    </source>
</reference>
<reference evidence="3 4" key="5">
    <citation type="journal article" date="1987" name="Virology">
        <title>Tumorigenic poxviruses: genomic organization and DNA sequence of the telomeric region of the Shope fibroma virus genome.</title>
        <authorList>
            <person name="Upton C."/>
            <person name="DeLange A.M."/>
            <person name="McFadden G."/>
        </authorList>
    </citation>
    <scope>NUCLEOTIDE SEQUENCE [LARGE SCALE GENOMIC DNA]</scope>
    <source>
        <strain evidence="3 4">Kasza</strain>
    </source>
</reference>
<dbReference type="KEGG" id="vg:1486999"/>
<dbReference type="RefSeq" id="NP_052045.1">
    <property type="nucleotide sequence ID" value="NC_001266.1"/>
</dbReference>
<dbReference type="Proteomes" id="UP000000868">
    <property type="component" value="Segment"/>
</dbReference>
<organismHost>
    <name type="scientific">Oryctolagus cuniculus</name>
    <name type="common">Rabbit</name>
    <dbReference type="NCBI Taxonomy" id="9986"/>
</organismHost>
<reference evidence="4" key="4">
    <citation type="journal article" date="1986" name="Virology">
        <title>Tumorigenic poxviruses: analysis of viral DNA sequences implicated in the tumorigenicity of Shope fibroma virus and malignant rabbit virus.</title>
        <authorList>
            <person name="Upton C."/>
            <person name="McFadden G."/>
        </authorList>
    </citation>
    <scope>NUCLEOTIDE SEQUENCE [LARGE SCALE GENOMIC DNA]</scope>
    <source>
        <strain evidence="4">Kasza</strain>
    </source>
</reference>
<evidence type="ECO:0000256" key="1">
    <source>
        <dbReference type="SAM" id="Phobius"/>
    </source>
</evidence>
<keyword evidence="1" id="KW-0812">Transmembrane</keyword>
<reference evidence="4" key="17">
    <citation type="journal article" date="1994" name="Virology">
        <title>Characterization of the Shope fibroma virus DNA ligase gene.</title>
        <authorList>
            <person name="Parks R.J."/>
            <person name="Lichty B.D."/>
            <person name="Karakis C."/>
            <person name="Evans D.H."/>
        </authorList>
    </citation>
    <scope>NUCLEOTIDE SEQUENCE [LARGE SCALE GENOMIC DNA]</scope>
    <source>
        <strain evidence="4">Kasza</strain>
    </source>
</reference>
<dbReference type="InterPro" id="IPR020320">
    <property type="entry name" value="Swinepox_virus_C2"/>
</dbReference>
<reference evidence="4" key="7">
    <citation type="journal article" date="1990" name="Virology">
        <title>Identification and DNA sequence of the Shope fibroma virus DNA topoisomerase gene.</title>
        <authorList>
            <person name="Upton C."/>
            <person name="Opgenorth A."/>
            <person name="Traktman P."/>
            <person name="McFadden G."/>
        </authorList>
    </citation>
    <scope>NUCLEOTIDE SEQUENCE [LARGE SCALE GENOMIC DNA]</scope>
    <source>
        <strain evidence="4">Kasza</strain>
    </source>
</reference>
<reference evidence="4" key="21">
    <citation type="journal article" date="1999" name="J. Mol. Biol.">
        <title>Shope fibroma virus DNA topoisomerase catalyses holliday junction resolution and hairpin formation in vitro.</title>
        <authorList>
            <person name="Palaniyar N."/>
            <person name="Gerasimopoulos E."/>
            <person name="Evans D.H."/>
        </authorList>
    </citation>
    <scope>NUCLEOTIDE SEQUENCE [LARGE SCALE GENOMIC DNA]</scope>
    <source>
        <strain evidence="4">Kasza</strain>
    </source>
</reference>
<reference evidence="4" key="6">
    <citation type="journal article" date="1988" name="Virology">
        <title>Tumorigenic poxviruses: fine analysis of the recombination junctions in malignant rabbit fibroma virus, a recombinant between Shope fibroma virus and myxoma virus.</title>
        <authorList>
            <person name="Upton C."/>
            <person name="Macen J.L."/>
            <person name="Maranchuk R.A."/>
            <person name="DeLange A.M."/>
            <person name="McFadden G."/>
        </authorList>
    </citation>
    <scope>NUCLEOTIDE SEQUENCE [LARGE SCALE GENOMIC DNA]</scope>
    <source>
        <strain evidence="4">Kasza</strain>
    </source>
</reference>
<keyword evidence="1" id="KW-0472">Membrane</keyword>
<name>Q9PX79_RFVKA</name>
<evidence type="ECO:0000313" key="4">
    <source>
        <dbReference type="Proteomes" id="UP000000868"/>
    </source>
</evidence>
<reference evidence="3 4" key="23">
    <citation type="journal article" date="1999" name="Virology">
        <title>The complete genome sequence of shope (Rabbit) fibroma virus.</title>
        <authorList>
            <person name="Willer D.O."/>
            <person name="McFadden G."/>
            <person name="Evans D.H."/>
        </authorList>
    </citation>
    <scope>NUCLEOTIDE SEQUENCE [LARGE SCALE GENOMIC DNA]</scope>
    <source>
        <strain evidence="3 4">Kasza</strain>
    </source>
</reference>
<proteinExistence type="predicted"/>
<reference evidence="4" key="2">
    <citation type="journal article" date="1986" name="J. Virol.">
        <title>Identification and nucleotide sequence of the thymidine kinase gene of Shope fibroma virus.</title>
        <authorList>
            <person name="Upton C."/>
            <person name="McFadden G."/>
        </authorList>
    </citation>
    <scope>NUCLEOTIDE SEQUENCE [LARGE SCALE GENOMIC DNA]</scope>
    <source>
        <strain evidence="4">Kasza</strain>
    </source>
</reference>
<dbReference type="EMBL" id="AF170722">
    <property type="protein sequence ID" value="AAF18038.1"/>
    <property type="molecule type" value="Genomic_DNA"/>
</dbReference>
<reference evidence="4" key="3">
    <citation type="journal article" date="1986" name="Mol. Cell. Biol.">
        <title>DNA sequence homology between the terminal inverted repeats of Shope fibroma virus and an endogenous cellular plasmid species.</title>
        <authorList>
            <person name="Upton C."/>
            <person name="McFadden G."/>
        </authorList>
    </citation>
    <scope>NUCLEOTIDE SEQUENCE [LARGE SCALE GENOMIC DNA]</scope>
    <source>
        <strain evidence="4">Kasza</strain>
    </source>
</reference>
<sequence length="80" mass="9233">MLSYLIGPILSICYFVIGRLSGLIQYLIVKMIWFVVGSPYSYLPSLNPFKKEKKDDGFISSFNPFKKEEPKKGSWFGWMG</sequence>
<reference evidence="4" key="14">
    <citation type="journal article" date="1992" name="Virus Res.">
        <title>Sequence and analysis of the BamHI 'D' fragment of Shope fibroma virus: comparison with similar regions of related poxviruses.</title>
        <authorList>
            <person name="Strayer D.S."/>
            <person name="Jerng H.H."/>
        </authorList>
    </citation>
    <scope>NUCLEOTIDE SEQUENCE [LARGE SCALE GENOMIC DNA]</scope>
    <source>
        <strain evidence="4">Kasza</strain>
    </source>
</reference>
<reference evidence="4" key="16">
    <citation type="journal article" date="1994" name="J. Virol.">
        <title>A poxvirus protein with a RING finger motif binds zinc and localizes in virus factories.</title>
        <authorList>
            <person name="Upton C."/>
            <person name="Schiff L."/>
            <person name="Rice S.A."/>
            <person name="Dowdeswell T."/>
            <person name="Yang X."/>
            <person name="McFadden G."/>
        </authorList>
    </citation>
    <scope>NUCLEOTIDE SEQUENCE [LARGE SCALE GENOMIC DNA]</scope>
    <source>
        <strain evidence="4">Kasza</strain>
    </source>
</reference>
<keyword evidence="1" id="KW-1133">Transmembrane helix</keyword>
<reference evidence="4" key="18">
    <citation type="journal article" date="1995" name="Virology">
        <title>Myxoma virus and Shope fibroma virus encode dual-specificity tyrosine/serine phosphatases which are essential for virus viability.</title>
        <authorList>
            <person name="Mossman K."/>
            <person name="Ostergaard H."/>
            <person name="Upton C."/>
            <person name="McFadden G."/>
        </authorList>
    </citation>
    <scope>NUCLEOTIDE SEQUENCE [LARGE SCALE GENOMIC DNA]</scope>
    <source>
        <strain evidence="4">Kasza</strain>
    </source>
</reference>
<reference evidence="3 4" key="1">
    <citation type="journal article" date="1984" name="J. Virol.">
        <title>Tumorigenic poxviruses: construction of the composite physical map of the Shope fibroma virus genome.</title>
        <authorList>
            <person name="Delange A.M."/>
            <person name="Macaulay C."/>
            <person name="Block W."/>
            <person name="Mueller T."/>
            <person name="McFadden G."/>
        </authorList>
    </citation>
    <scope>NUCLEOTIDE SEQUENCE [LARGE SCALE GENOMIC DNA]</scope>
    <source>
        <strain evidence="3 4">Kasza</strain>
    </source>
</reference>
<reference evidence="4" key="9">
    <citation type="journal article" date="1990" name="Virology">
        <title>Tumorigenic poxviruses: characterization of the expression of an epidermal growth factor related gene in Shope fibroma virus.</title>
        <authorList>
            <person name="Chang W."/>
            <person name="Macaulay C."/>
            <person name="Hu S.L."/>
            <person name="Tam J.P."/>
            <person name="McFadden G."/>
        </authorList>
    </citation>
    <scope>NUCLEOTIDE SEQUENCE [LARGE SCALE GENOMIC DNA]</scope>
    <source>
        <strain evidence="4">Kasza</strain>
    </source>
</reference>
<gene>
    <name evidence="3" type="primary">s004.1L</name>
    <name evidence="2" type="synonym">s004.1R</name>
</gene>
<reference evidence="3 4" key="12">
    <citation type="journal article" date="1991" name="Virology">
        <title>Sequence and analysis of a portion of the genomes of Shope fibroma virus and malignant rabbit fibroma virus that is important for viral replication in lymphocytes.</title>
        <authorList>
            <person name="Strayer D.S."/>
            <person name="Jerng H.H."/>
            <person name="O'Connor K."/>
        </authorList>
    </citation>
    <scope>NUCLEOTIDE SEQUENCE [LARGE SCALE GENOMIC DNA]</scope>
    <source>
        <strain evidence="3 4">Kasza</strain>
    </source>
</reference>
<dbReference type="EMBL" id="AF170722">
    <property type="protein sequence ID" value="AAF18039.1"/>
    <property type="molecule type" value="Genomic_DNA"/>
</dbReference>
<reference evidence="4" key="11">
    <citation type="journal article" date="1991" name="Virology">
        <title>Identification and DNA sequence of the large subunit of the capping enzyme from Shope fibroma virus.</title>
        <authorList>
            <person name="Upton C."/>
            <person name="Stuart D."/>
            <person name="McFadden G."/>
        </authorList>
    </citation>
    <scope>NUCLEOTIDE SEQUENCE [LARGE SCALE GENOMIC DNA]</scope>
    <source>
        <strain evidence="4">Kasza</strain>
    </source>
</reference>
<reference evidence="4" key="10">
    <citation type="journal article" date="1991" name="Biochem. Biophys. Res. Commun.">
        <title>T2 open reading frame from the Shope fibroma virus encodes a soluble form of the TNF receptor.</title>
        <authorList>
            <person name="Smith C.A."/>
            <person name="Davis T."/>
            <person name="Wignall J.M."/>
            <person name="Din W.S."/>
            <person name="Farrah T."/>
            <person name="Upton C."/>
            <person name="McFadden G."/>
            <person name="Goodwin R.G."/>
        </authorList>
    </citation>
    <scope>NUCLEOTIDE SEQUENCE [LARGE SCALE GENOMIC DNA]</scope>
    <source>
        <strain evidence="4">Kasza</strain>
    </source>
</reference>
<accession>Q9PX79</accession>
<organism evidence="4">
    <name type="scientific">Rabbit fibroma virus (strain Kasza)</name>
    <name type="common">RFV</name>
    <name type="synonym">Shope fibroma virus (strain Kasza)</name>
    <dbReference type="NCBI Taxonomy" id="10272"/>
    <lineage>
        <taxon>Viruses</taxon>
        <taxon>Varidnaviria</taxon>
        <taxon>Bamfordvirae</taxon>
        <taxon>Nucleocytoviricota</taxon>
        <taxon>Pokkesviricetes</taxon>
        <taxon>Chitovirales</taxon>
        <taxon>Poxviridae</taxon>
        <taxon>Chordopoxvirinae</taxon>
        <taxon>Leporipoxvirus</taxon>
        <taxon>Leporipoxvirus shope</taxon>
        <taxon>Rabbit fibroma virus</taxon>
    </lineage>
</organism>
<reference evidence="4" key="19">
    <citation type="journal article" date="1995" name="Virology">
        <title>Species specificity of ectromelia virus and vaccinia virus interferon-gamma binding proteins.</title>
        <authorList>
            <person name="Mossman K."/>
            <person name="Upton C."/>
            <person name="Buller R.M."/>
            <person name="McFadden G."/>
        </authorList>
    </citation>
    <scope>NUCLEOTIDE SEQUENCE [LARGE SCALE GENOMIC DNA]</scope>
    <source>
        <strain evidence="4">Kasza</strain>
    </source>
</reference>